<feature type="transmembrane region" description="Helical" evidence="2">
    <location>
        <begin position="750"/>
        <end position="772"/>
    </location>
</feature>
<feature type="region of interest" description="Disordered" evidence="1">
    <location>
        <begin position="308"/>
        <end position="359"/>
    </location>
</feature>
<feature type="signal peptide" evidence="3">
    <location>
        <begin position="1"/>
        <end position="27"/>
    </location>
</feature>
<gene>
    <name evidence="4" type="ORF">E9934_15005</name>
</gene>
<keyword evidence="2" id="KW-0472">Membrane</keyword>
<evidence type="ECO:0000256" key="3">
    <source>
        <dbReference type="SAM" id="SignalP"/>
    </source>
</evidence>
<protein>
    <submittedName>
        <fullName evidence="4">Uncharacterized protein</fullName>
    </submittedName>
</protein>
<proteinExistence type="predicted"/>
<dbReference type="OrthoDB" id="3797035at2"/>
<dbReference type="RefSeq" id="WP_136563711.1">
    <property type="nucleotide sequence ID" value="NZ_BAABLS010000006.1"/>
</dbReference>
<keyword evidence="5" id="KW-1185">Reference proteome</keyword>
<dbReference type="InterPro" id="IPR046112">
    <property type="entry name" value="DUF6049"/>
</dbReference>
<dbReference type="EMBL" id="STGW01000011">
    <property type="protein sequence ID" value="THV10118.1"/>
    <property type="molecule type" value="Genomic_DNA"/>
</dbReference>
<comment type="caution">
    <text evidence="4">The sequence shown here is derived from an EMBL/GenBank/DDBJ whole genome shotgun (WGS) entry which is preliminary data.</text>
</comment>
<sequence>MSVPPALLRVLAAVAMAAALTGGVVPAAPTARAEPEPAVPATSGAVAEPTDDDTSDTGDASEDPDDQDAADDYDAPLEVTIDGLTPGVLPRTGPLVVEGTVTNVDLETWQDVRIYPLFGAGPDCDFCGEVMTTSAQLELAADTDPEAPVGDRYAEDEAVRASIASLEPGGSATFSIRIPQAVLRELFGTPAAGVYWFGVQALGESDSSPRDLLSDGRARTFLPYLPDRIAQDPDRVVPTAIVLPLRHRIAYDADGSVADTEEWATAVGQEGDLGGPLAFGAAAGPTPLTWLVDPAVPDAVRALAQGNPPRAIVPAGPAPGESPTADPSGDGEGEDGEDGEDGGDDGSDEGGEPDPDDPIVAAARSWLELLEPELTGDDVALLPYGDPDLAALGEAMPSLYPTAREHVADVLTDWEVEGLPVVGSSDGYLDVSGILAVDDDATLLLGDRMFPTETFSAEPPSDGLVDQRPVVVTSTETASGGPGPEPRLSSTALRQRILSEATVRAIRARDGDARPLVVVLPPGLVTTGAAKFWSGLDVDGIQLVELSDLATPSSDPAVPDSGRQIDPAELTYPVSEDDEELSGSVVAEASRLIRAAGTLQDVLGEGFLVRDQLVGEALTGTSYAVRGDSGAEDRLTAARQWVQDQLAGITIDAPAGVTLSGESGSFNVAVSNSLDHAVTVRIVASTDDSGAAVEVADSVTLAPHSRSSVPVQADTSRPGVHNVTLQLTDSAGNSLGGTDTLPLRTGQVSIVIWAIMGSGVAILLVAIGIRLFRRVRRARAGAGAAA</sequence>
<dbReference type="Pfam" id="PF19516">
    <property type="entry name" value="DUF6049"/>
    <property type="match status" value="1"/>
</dbReference>
<feature type="compositionally biased region" description="Acidic residues" evidence="1">
    <location>
        <begin position="49"/>
        <end position="72"/>
    </location>
</feature>
<evidence type="ECO:0000256" key="2">
    <source>
        <dbReference type="SAM" id="Phobius"/>
    </source>
</evidence>
<dbReference type="Proteomes" id="UP000307087">
    <property type="component" value="Unassembled WGS sequence"/>
</dbReference>
<evidence type="ECO:0000313" key="5">
    <source>
        <dbReference type="Proteomes" id="UP000307087"/>
    </source>
</evidence>
<name>A0A4S8N2F9_9ACTN</name>
<keyword evidence="2" id="KW-1133">Transmembrane helix</keyword>
<keyword evidence="2" id="KW-0812">Transmembrane</keyword>
<organism evidence="4 5">
    <name type="scientific">Nocardioides caeni</name>
    <dbReference type="NCBI Taxonomy" id="574700"/>
    <lineage>
        <taxon>Bacteria</taxon>
        <taxon>Bacillati</taxon>
        <taxon>Actinomycetota</taxon>
        <taxon>Actinomycetes</taxon>
        <taxon>Propionibacteriales</taxon>
        <taxon>Nocardioidaceae</taxon>
        <taxon>Nocardioides</taxon>
    </lineage>
</organism>
<evidence type="ECO:0000256" key="1">
    <source>
        <dbReference type="SAM" id="MobiDB-lite"/>
    </source>
</evidence>
<dbReference type="AlphaFoldDB" id="A0A4S8N2F9"/>
<keyword evidence="3" id="KW-0732">Signal</keyword>
<accession>A0A4S8N2F9</accession>
<feature type="region of interest" description="Disordered" evidence="1">
    <location>
        <begin position="28"/>
        <end position="72"/>
    </location>
</feature>
<reference evidence="4 5" key="1">
    <citation type="journal article" date="2009" name="Int. J. Syst. Evol. Microbiol.">
        <title>Nocardioides caeni sp. nov., isolated from wastewater.</title>
        <authorList>
            <person name="Yoon J.H."/>
            <person name="Kang S.J."/>
            <person name="Park S."/>
            <person name="Kim W."/>
            <person name="Oh T.K."/>
        </authorList>
    </citation>
    <scope>NUCLEOTIDE SEQUENCE [LARGE SCALE GENOMIC DNA]</scope>
    <source>
        <strain evidence="4 5">DSM 23134</strain>
    </source>
</reference>
<feature type="chain" id="PRO_5039585203" evidence="3">
    <location>
        <begin position="28"/>
        <end position="786"/>
    </location>
</feature>
<feature type="compositionally biased region" description="Acidic residues" evidence="1">
    <location>
        <begin position="329"/>
        <end position="357"/>
    </location>
</feature>
<evidence type="ECO:0000313" key="4">
    <source>
        <dbReference type="EMBL" id="THV10118.1"/>
    </source>
</evidence>